<evidence type="ECO:0000313" key="1">
    <source>
        <dbReference type="EMBL" id="KAF8670732.1"/>
    </source>
</evidence>
<name>A0A835E5Y3_9POAL</name>
<protein>
    <submittedName>
        <fullName evidence="1">Uncharacterized protein</fullName>
    </submittedName>
</protein>
<dbReference type="Proteomes" id="UP000636709">
    <property type="component" value="Unassembled WGS sequence"/>
</dbReference>
<organism evidence="1 2">
    <name type="scientific">Digitaria exilis</name>
    <dbReference type="NCBI Taxonomy" id="1010633"/>
    <lineage>
        <taxon>Eukaryota</taxon>
        <taxon>Viridiplantae</taxon>
        <taxon>Streptophyta</taxon>
        <taxon>Embryophyta</taxon>
        <taxon>Tracheophyta</taxon>
        <taxon>Spermatophyta</taxon>
        <taxon>Magnoliopsida</taxon>
        <taxon>Liliopsida</taxon>
        <taxon>Poales</taxon>
        <taxon>Poaceae</taxon>
        <taxon>PACMAD clade</taxon>
        <taxon>Panicoideae</taxon>
        <taxon>Panicodae</taxon>
        <taxon>Paniceae</taxon>
        <taxon>Anthephorinae</taxon>
        <taxon>Digitaria</taxon>
    </lineage>
</organism>
<proteinExistence type="predicted"/>
<sequence length="130" mass="15135">MRGLRQLDSDSALRQFVALWSQVRQIQLRHQPDSIPWRFNGSGTYSSQSAYNSRFQGTDADLQWMTIWKAQVEKNARYSCGCCCNRDYPQIIESSNEGDKLILFARYAEDGKKRHSIWWPNAAMPQLYGH</sequence>
<comment type="caution">
    <text evidence="1">The sequence shown here is derived from an EMBL/GenBank/DDBJ whole genome shotgun (WGS) entry which is preliminary data.</text>
</comment>
<dbReference type="AlphaFoldDB" id="A0A835E5Y3"/>
<gene>
    <name evidence="1" type="ORF">HU200_050397</name>
</gene>
<reference evidence="1" key="1">
    <citation type="submission" date="2020-07" db="EMBL/GenBank/DDBJ databases">
        <title>Genome sequence and genetic diversity analysis of an under-domesticated orphan crop, white fonio (Digitaria exilis).</title>
        <authorList>
            <person name="Bennetzen J.L."/>
            <person name="Chen S."/>
            <person name="Ma X."/>
            <person name="Wang X."/>
            <person name="Yssel A.E.J."/>
            <person name="Chaluvadi S.R."/>
            <person name="Johnson M."/>
            <person name="Gangashetty P."/>
            <person name="Hamidou F."/>
            <person name="Sanogo M.D."/>
            <person name="Zwaenepoel A."/>
            <person name="Wallace J."/>
            <person name="Van De Peer Y."/>
            <person name="Van Deynze A."/>
        </authorList>
    </citation>
    <scope>NUCLEOTIDE SEQUENCE</scope>
    <source>
        <tissue evidence="1">Leaves</tissue>
    </source>
</reference>
<evidence type="ECO:0000313" key="2">
    <source>
        <dbReference type="Proteomes" id="UP000636709"/>
    </source>
</evidence>
<keyword evidence="2" id="KW-1185">Reference proteome</keyword>
<dbReference type="EMBL" id="JACEFO010002250">
    <property type="protein sequence ID" value="KAF8670732.1"/>
    <property type="molecule type" value="Genomic_DNA"/>
</dbReference>
<accession>A0A835E5Y3</accession>